<comment type="caution">
    <text evidence="2">The sequence shown here is derived from an EMBL/GenBank/DDBJ whole genome shotgun (WGS) entry which is preliminary data.</text>
</comment>
<reference evidence="2 3" key="1">
    <citation type="submission" date="2016-05" db="EMBL/GenBank/DDBJ databases">
        <title>Genomic and physiological characterization of Planctopirus sp. isolated from fresh water lake.</title>
        <authorList>
            <person name="Subhash Y."/>
            <person name="Ramana C."/>
        </authorList>
    </citation>
    <scope>NUCLEOTIDE SEQUENCE [LARGE SCALE GENOMIC DNA]</scope>
    <source>
        <strain evidence="2 3">JC280</strain>
    </source>
</reference>
<dbReference type="InterPro" id="IPR046230">
    <property type="entry name" value="DUF6263"/>
</dbReference>
<feature type="compositionally biased region" description="Polar residues" evidence="1">
    <location>
        <begin position="417"/>
        <end position="442"/>
    </location>
</feature>
<dbReference type="Pfam" id="PF19777">
    <property type="entry name" value="DUF6263"/>
    <property type="match status" value="1"/>
</dbReference>
<feature type="compositionally biased region" description="Polar residues" evidence="1">
    <location>
        <begin position="453"/>
        <end position="464"/>
    </location>
</feature>
<evidence type="ECO:0000313" key="2">
    <source>
        <dbReference type="EMBL" id="ODA28372.1"/>
    </source>
</evidence>
<gene>
    <name evidence="2" type="ORF">A6X21_11565</name>
</gene>
<sequence>MRSFLPEDLKEFPHHALLQQRVSAEQFKSIPSQTGCRQNMGMTSPEFRILSASLCQNWGWYGCFLTIVLFMAGCDSSASTETSDLELDFGDSSEVAKDMGMSSGRQTSADLSNGIGQAPAAPALASEKLDLRVKVGDRFPLLKTVDQRVSQGTPSQVVGTSRLELQLVLQVDEIQADRTRFSVQYHRVQFQQNLGGKSISYNSAENAASIPQEAVAYAGLPGNGFGFWLGPDRRVAEVLGFEEFVQRCVAHVPAERKAHVIGQLAVLPHDEGVANFIDNSIGLLPARGAQEVTVGSTWVLPPKRTDGPIPLTLETRCLVKDLGPREVVIDVVGAYAPSSAQYGPQGIKVSVRGGRQAGDCRVDRATGLPTSSRLTSVLDMLVQTADGREMQQVKETITSIQSFPDQSSLQAQSQLANPMSSSPSLGMNSILQTGHAQSTTTAPAGGANAVQPPMSNSSGWPRDR</sequence>
<evidence type="ECO:0000256" key="1">
    <source>
        <dbReference type="SAM" id="MobiDB-lite"/>
    </source>
</evidence>
<accession>A0A1C3E551</accession>
<name>A0A1C3E551_9PLAN</name>
<dbReference type="Proteomes" id="UP000094828">
    <property type="component" value="Unassembled WGS sequence"/>
</dbReference>
<dbReference type="AlphaFoldDB" id="A0A1C3E551"/>
<evidence type="ECO:0000313" key="3">
    <source>
        <dbReference type="Proteomes" id="UP000094828"/>
    </source>
</evidence>
<organism evidence="2 3">
    <name type="scientific">Planctopirus hydrillae</name>
    <dbReference type="NCBI Taxonomy" id="1841610"/>
    <lineage>
        <taxon>Bacteria</taxon>
        <taxon>Pseudomonadati</taxon>
        <taxon>Planctomycetota</taxon>
        <taxon>Planctomycetia</taxon>
        <taxon>Planctomycetales</taxon>
        <taxon>Planctomycetaceae</taxon>
        <taxon>Planctopirus</taxon>
    </lineage>
</organism>
<protein>
    <submittedName>
        <fullName evidence="2">Uncharacterized protein</fullName>
    </submittedName>
</protein>
<feature type="region of interest" description="Disordered" evidence="1">
    <location>
        <begin position="404"/>
        <end position="464"/>
    </location>
</feature>
<proteinExistence type="predicted"/>
<feature type="compositionally biased region" description="Low complexity" evidence="1">
    <location>
        <begin position="406"/>
        <end position="416"/>
    </location>
</feature>
<keyword evidence="3" id="KW-1185">Reference proteome</keyword>
<dbReference type="EMBL" id="LYDR01000152">
    <property type="protein sequence ID" value="ODA28372.1"/>
    <property type="molecule type" value="Genomic_DNA"/>
</dbReference>